<feature type="domain" description="MurNAc-LAA" evidence="4">
    <location>
        <begin position="96"/>
        <end position="204"/>
    </location>
</feature>
<sequence>MPYPRPAHASLRTSSSGWWCALMVALVFIGTAVARTVIVIDAGHGGIDKGAYWGGVRESRVALATAKELEKELKRRGFRTVMTRRTDKFVPFSERAQIANRYPKAIFVSIHYNASTNRSVRGIETYYLSRKGRKLASNVQTAMMEHVRSKDRGIRRRNFKVLRDTKHPAILVECGFISNSWERKRANSAWYQRAISKLIAEGIARYFGY</sequence>
<dbReference type="RefSeq" id="WP_164363000.1">
    <property type="nucleotide sequence ID" value="NZ_CP066776.1"/>
</dbReference>
<dbReference type="CDD" id="cd02696">
    <property type="entry name" value="MurNAc-LAA"/>
    <property type="match status" value="1"/>
</dbReference>
<dbReference type="EMBL" id="CP066776">
    <property type="protein sequence ID" value="QQL46221.1"/>
    <property type="molecule type" value="Genomic_DNA"/>
</dbReference>
<evidence type="ECO:0000256" key="3">
    <source>
        <dbReference type="ARBA" id="ARBA00022801"/>
    </source>
</evidence>
<dbReference type="PANTHER" id="PTHR30404">
    <property type="entry name" value="N-ACETYLMURAMOYL-L-ALANINE AMIDASE"/>
    <property type="match status" value="1"/>
</dbReference>
<dbReference type="AlphaFoldDB" id="A0A6B3LAH9"/>
<dbReference type="InterPro" id="IPR002508">
    <property type="entry name" value="MurNAc-LAA_cat"/>
</dbReference>
<evidence type="ECO:0000256" key="1">
    <source>
        <dbReference type="ARBA" id="ARBA00001561"/>
    </source>
</evidence>
<gene>
    <name evidence="5" type="ORF">G3M56_006465</name>
</gene>
<dbReference type="GO" id="GO:0030288">
    <property type="term" value="C:outer membrane-bounded periplasmic space"/>
    <property type="evidence" value="ECO:0007669"/>
    <property type="project" value="TreeGrafter"/>
</dbReference>
<dbReference type="Proteomes" id="UP000475117">
    <property type="component" value="Chromosome"/>
</dbReference>
<reference evidence="5 6" key="1">
    <citation type="submission" date="2020-12" db="EMBL/GenBank/DDBJ databases">
        <title>Sulforoseuscoccus oceanibium gen. nov., sp. nov., a representative of the phylum Verrucomicrobia with special cytoplasmic membrane, and proposal of Sulforoseuscoccusaceae fam. nov.</title>
        <authorList>
            <person name="Xi F."/>
        </authorList>
    </citation>
    <scope>NUCLEOTIDE SEQUENCE [LARGE SCALE GENOMIC DNA]</scope>
    <source>
        <strain evidence="5 6">T37</strain>
    </source>
</reference>
<accession>A0A6B3LAH9</accession>
<dbReference type="EC" id="3.5.1.28" evidence="2"/>
<dbReference type="Gene3D" id="3.40.630.40">
    <property type="entry name" value="Zn-dependent exopeptidases"/>
    <property type="match status" value="1"/>
</dbReference>
<dbReference type="PANTHER" id="PTHR30404:SF0">
    <property type="entry name" value="N-ACETYLMURAMOYL-L-ALANINE AMIDASE AMIC"/>
    <property type="match status" value="1"/>
</dbReference>
<dbReference type="InterPro" id="IPR050695">
    <property type="entry name" value="N-acetylmuramoyl_amidase_3"/>
</dbReference>
<evidence type="ECO:0000313" key="5">
    <source>
        <dbReference type="EMBL" id="QQL46221.1"/>
    </source>
</evidence>
<evidence type="ECO:0000313" key="6">
    <source>
        <dbReference type="Proteomes" id="UP000475117"/>
    </source>
</evidence>
<keyword evidence="3" id="KW-0378">Hydrolase</keyword>
<dbReference type="GO" id="GO:0009253">
    <property type="term" value="P:peptidoglycan catabolic process"/>
    <property type="evidence" value="ECO:0007669"/>
    <property type="project" value="InterPro"/>
</dbReference>
<dbReference type="GO" id="GO:0008745">
    <property type="term" value="F:N-acetylmuramoyl-L-alanine amidase activity"/>
    <property type="evidence" value="ECO:0007669"/>
    <property type="project" value="UniProtKB-EC"/>
</dbReference>
<organism evidence="5 6">
    <name type="scientific">Sulfuriroseicoccus oceanibius</name>
    <dbReference type="NCBI Taxonomy" id="2707525"/>
    <lineage>
        <taxon>Bacteria</taxon>
        <taxon>Pseudomonadati</taxon>
        <taxon>Verrucomicrobiota</taxon>
        <taxon>Verrucomicrobiia</taxon>
        <taxon>Verrucomicrobiales</taxon>
        <taxon>Verrucomicrobiaceae</taxon>
        <taxon>Sulfuriroseicoccus</taxon>
    </lineage>
</organism>
<proteinExistence type="predicted"/>
<dbReference type="KEGG" id="soa:G3M56_006465"/>
<dbReference type="SMART" id="SM00646">
    <property type="entry name" value="Ami_3"/>
    <property type="match status" value="1"/>
</dbReference>
<keyword evidence="6" id="KW-1185">Reference proteome</keyword>
<dbReference type="Pfam" id="PF01520">
    <property type="entry name" value="Amidase_3"/>
    <property type="match status" value="1"/>
</dbReference>
<name>A0A6B3LAH9_9BACT</name>
<protein>
    <recommendedName>
        <fullName evidence="2">N-acetylmuramoyl-L-alanine amidase</fullName>
        <ecNumber evidence="2">3.5.1.28</ecNumber>
    </recommendedName>
</protein>
<evidence type="ECO:0000259" key="4">
    <source>
        <dbReference type="SMART" id="SM00646"/>
    </source>
</evidence>
<evidence type="ECO:0000256" key="2">
    <source>
        <dbReference type="ARBA" id="ARBA00011901"/>
    </source>
</evidence>
<dbReference type="SUPFAM" id="SSF53187">
    <property type="entry name" value="Zn-dependent exopeptidases"/>
    <property type="match status" value="1"/>
</dbReference>
<comment type="catalytic activity">
    <reaction evidence="1">
        <text>Hydrolyzes the link between N-acetylmuramoyl residues and L-amino acid residues in certain cell-wall glycopeptides.</text>
        <dbReference type="EC" id="3.5.1.28"/>
    </reaction>
</comment>